<accession>D3FQE6</accession>
<name>D3FQE6_ALKPO</name>
<gene>
    <name evidence="1" type="ordered locus">BpOF4_07800</name>
</gene>
<reference evidence="1 2" key="1">
    <citation type="journal article" date="2011" name="Environ. Microbiol.">
        <title>Genome of alkaliphilic Bacillus pseudofirmus OF4 reveals adaptations that support the ability to grow in an external pH range from 7.5 to 11.4.</title>
        <authorList>
            <person name="Janto B."/>
            <person name="Ahmed A."/>
            <person name="Ito M."/>
            <person name="Liu J."/>
            <person name="Hicks D.B."/>
            <person name="Pagni S."/>
            <person name="Fackelmayer O.J."/>
            <person name="Smith T.A."/>
            <person name="Earl J."/>
            <person name="Elbourne L.D."/>
            <person name="Hassan K."/>
            <person name="Paulsen I.T."/>
            <person name="Kolsto A.B."/>
            <person name="Tourasse N.J."/>
            <person name="Ehrlich G.D."/>
            <person name="Boissy R."/>
            <person name="Ivey D.M."/>
            <person name="Li G."/>
            <person name="Xue Y."/>
            <person name="Ma Y."/>
            <person name="Hu F.Z."/>
            <person name="Krulwich T.A."/>
        </authorList>
    </citation>
    <scope>NUCLEOTIDE SEQUENCE [LARGE SCALE GENOMIC DNA]</scope>
    <source>
        <strain evidence="2">ATCC BAA-2126 / JCM 17055 / OF4</strain>
    </source>
</reference>
<keyword evidence="2" id="KW-1185">Reference proteome</keyword>
<proteinExistence type="predicted"/>
<dbReference type="eggNOG" id="ENOG5031NF9">
    <property type="taxonomic scope" value="Bacteria"/>
</dbReference>
<dbReference type="STRING" id="398511.BpOF4_07800"/>
<protein>
    <recommendedName>
        <fullName evidence="3">CxxH/CxxC protein</fullName>
    </recommendedName>
</protein>
<evidence type="ECO:0000313" key="2">
    <source>
        <dbReference type="Proteomes" id="UP000001544"/>
    </source>
</evidence>
<dbReference type="NCBIfam" id="TIGR04129">
    <property type="entry name" value="CxxH_BA5709"/>
    <property type="match status" value="1"/>
</dbReference>
<sequence>MENGYAIIKHGKWKGRIKMEFACDEHIEVAMDVVVDEYEAAPIIEKLNEADQLSTTCSYCKKPAVYSITK</sequence>
<evidence type="ECO:0008006" key="3">
    <source>
        <dbReference type="Google" id="ProtNLM"/>
    </source>
</evidence>
<dbReference type="KEGG" id="bpf:BpOF4_07800"/>
<dbReference type="InterPro" id="IPR025626">
    <property type="entry name" value="YyzF"/>
</dbReference>
<dbReference type="Pfam" id="PF14116">
    <property type="entry name" value="YyzF"/>
    <property type="match status" value="1"/>
</dbReference>
<dbReference type="Proteomes" id="UP000001544">
    <property type="component" value="Chromosome"/>
</dbReference>
<evidence type="ECO:0000313" key="1">
    <source>
        <dbReference type="EMBL" id="ADC49618.1"/>
    </source>
</evidence>
<organism evidence="1 2">
    <name type="scientific">Alkalihalophilus pseudofirmus (strain ATCC BAA-2126 / JCM 17055 / OF4)</name>
    <name type="common">Bacillus pseudofirmus</name>
    <dbReference type="NCBI Taxonomy" id="398511"/>
    <lineage>
        <taxon>Bacteria</taxon>
        <taxon>Bacillati</taxon>
        <taxon>Bacillota</taxon>
        <taxon>Bacilli</taxon>
        <taxon>Bacillales</taxon>
        <taxon>Bacillaceae</taxon>
        <taxon>Alkalihalophilus</taxon>
    </lineage>
</organism>
<dbReference type="AlphaFoldDB" id="D3FQE6"/>
<dbReference type="HOGENOM" id="CLU_191190_1_0_9"/>
<dbReference type="EMBL" id="CP001878">
    <property type="protein sequence ID" value="ADC49618.1"/>
    <property type="molecule type" value="Genomic_DNA"/>
</dbReference>